<dbReference type="EMBL" id="JACIGK010000057">
    <property type="protein sequence ID" value="MBB4268175.1"/>
    <property type="molecule type" value="Genomic_DNA"/>
</dbReference>
<evidence type="ECO:0000256" key="3">
    <source>
        <dbReference type="ARBA" id="ARBA00022801"/>
    </source>
</evidence>
<dbReference type="InterPro" id="IPR043138">
    <property type="entry name" value="GGT_lsub"/>
</dbReference>
<dbReference type="PANTHER" id="PTHR43199:SF1">
    <property type="entry name" value="GLUTATHIONE HYDROLASE PROENZYME"/>
    <property type="match status" value="1"/>
</dbReference>
<name>A0A7W6WBB9_9PROT</name>
<comment type="similarity">
    <text evidence="1">Belongs to the gamma-glutamyltransferase family.</text>
</comment>
<reference evidence="5 6" key="1">
    <citation type="submission" date="2020-08" db="EMBL/GenBank/DDBJ databases">
        <title>Genome sequencing of Purple Non-Sulfur Bacteria from various extreme environments.</title>
        <authorList>
            <person name="Mayer M."/>
        </authorList>
    </citation>
    <scope>NUCLEOTIDE SEQUENCE [LARGE SCALE GENOMIC DNA]</scope>
    <source>
        <strain evidence="5 6">JA131</strain>
    </source>
</reference>
<evidence type="ECO:0000256" key="2">
    <source>
        <dbReference type="ARBA" id="ARBA00022679"/>
    </source>
</evidence>
<keyword evidence="6" id="KW-1185">Reference proteome</keyword>
<evidence type="ECO:0000256" key="1">
    <source>
        <dbReference type="ARBA" id="ARBA00009381"/>
    </source>
</evidence>
<evidence type="ECO:0000313" key="5">
    <source>
        <dbReference type="EMBL" id="MBB4268175.1"/>
    </source>
</evidence>
<sequence>MTHRIDLAARRRAAWGSWSRRRTVRKPMVTSAGGGVVVAQHPAAAEAGARVLAEGGNAVDAAIAAGLCLGVVEPWMSGPGGGGLMLAHMAGQDTPGGATEARTIVIDGAMVAPAALDPARYPVMPGTADGDLFGWPAVAEARNLMGGAAVAVPGLIDLYRVALETLGTRPWADLVAPAIALADQGLLLDAPAAQCIAAEAPALERFAASVAAFLPEGRPFLDARAGRRLPQTVLAGTLRRLAAEGPRAFYEGAPAEALVRATRATGGSLSRRDLAGYRAQVRVPQTADYRGTTVVVAPELNGGPSVLLALEALATLCCGGSQPPGPETYRAYAEALRLAFVDRLTRMGDCHGRRGLPSDAARESCTSHVSVADGDGNLVALTQTLLSVFGSRLVAPEAGVLLNNGLYWFDPRLGRPNAMAPGKRPLCNYAPALVLTHGGGLAVGAAGGRRTIGAVTQLISFLIDHGMDLEEAIHQPRIDVSDPDRVTADARLCLETLEALAGETGTLDIQPPEPFPTPFAIPGLAQRKAGRSLGAADPLHPWAEAVRSDEASR</sequence>
<keyword evidence="2 5" id="KW-0808">Transferase</keyword>
<dbReference type="RefSeq" id="WP_184048887.1">
    <property type="nucleotide sequence ID" value="NZ_JACIGK010000057.1"/>
</dbReference>
<organism evidence="5 6">
    <name type="scientific">Roseospira visakhapatnamensis</name>
    <dbReference type="NCBI Taxonomy" id="390880"/>
    <lineage>
        <taxon>Bacteria</taxon>
        <taxon>Pseudomonadati</taxon>
        <taxon>Pseudomonadota</taxon>
        <taxon>Alphaproteobacteria</taxon>
        <taxon>Rhodospirillales</taxon>
        <taxon>Rhodospirillaceae</taxon>
        <taxon>Roseospira</taxon>
    </lineage>
</organism>
<dbReference type="InterPro" id="IPR043137">
    <property type="entry name" value="GGT_ssub_C"/>
</dbReference>
<dbReference type="InterPro" id="IPR029055">
    <property type="entry name" value="Ntn_hydrolases_N"/>
</dbReference>
<dbReference type="GO" id="GO:0103068">
    <property type="term" value="F:leukotriene C4 gamma-glutamyl transferase activity"/>
    <property type="evidence" value="ECO:0007669"/>
    <property type="project" value="UniProtKB-EC"/>
</dbReference>
<protein>
    <submittedName>
        <fullName evidence="5">Gamma-glutamyltranspeptidase/glutathione hydrolase</fullName>
        <ecNumber evidence="5">2.3.2.2</ecNumber>
        <ecNumber evidence="5">3.4.19.13</ecNumber>
    </submittedName>
</protein>
<dbReference type="AlphaFoldDB" id="A0A7W6WBB9"/>
<keyword evidence="4" id="KW-0865">Zymogen</keyword>
<dbReference type="SUPFAM" id="SSF56235">
    <property type="entry name" value="N-terminal nucleophile aminohydrolases (Ntn hydrolases)"/>
    <property type="match status" value="1"/>
</dbReference>
<evidence type="ECO:0000313" key="6">
    <source>
        <dbReference type="Proteomes" id="UP000554286"/>
    </source>
</evidence>
<proteinExistence type="inferred from homology"/>
<dbReference type="Proteomes" id="UP000554286">
    <property type="component" value="Unassembled WGS sequence"/>
</dbReference>
<dbReference type="Pfam" id="PF01019">
    <property type="entry name" value="G_glu_transpept"/>
    <property type="match status" value="2"/>
</dbReference>
<dbReference type="Gene3D" id="1.10.246.130">
    <property type="match status" value="1"/>
</dbReference>
<dbReference type="Gene3D" id="3.60.20.40">
    <property type="match status" value="1"/>
</dbReference>
<dbReference type="InterPro" id="IPR051792">
    <property type="entry name" value="GGT_bact"/>
</dbReference>
<accession>A0A7W6WBB9</accession>
<keyword evidence="5" id="KW-0012">Acyltransferase</keyword>
<dbReference type="EC" id="2.3.2.2" evidence="5"/>
<dbReference type="PANTHER" id="PTHR43199">
    <property type="entry name" value="GLUTATHIONE HYDROLASE"/>
    <property type="match status" value="1"/>
</dbReference>
<evidence type="ECO:0000256" key="4">
    <source>
        <dbReference type="ARBA" id="ARBA00023145"/>
    </source>
</evidence>
<dbReference type="PRINTS" id="PR01210">
    <property type="entry name" value="GGTRANSPTASE"/>
</dbReference>
<gene>
    <name evidence="5" type="ORF">GGD89_003831</name>
</gene>
<dbReference type="EC" id="3.4.19.13" evidence="5"/>
<keyword evidence="3 5" id="KW-0378">Hydrolase</keyword>
<comment type="caution">
    <text evidence="5">The sequence shown here is derived from an EMBL/GenBank/DDBJ whole genome shotgun (WGS) entry which is preliminary data.</text>
</comment>
<dbReference type="GO" id="GO:0036374">
    <property type="term" value="F:glutathione hydrolase activity"/>
    <property type="evidence" value="ECO:0007669"/>
    <property type="project" value="UniProtKB-EC"/>
</dbReference>